<organism evidence="1 2">
    <name type="scientific">Turnera subulata</name>
    <dbReference type="NCBI Taxonomy" id="218843"/>
    <lineage>
        <taxon>Eukaryota</taxon>
        <taxon>Viridiplantae</taxon>
        <taxon>Streptophyta</taxon>
        <taxon>Embryophyta</taxon>
        <taxon>Tracheophyta</taxon>
        <taxon>Spermatophyta</taxon>
        <taxon>Magnoliopsida</taxon>
        <taxon>eudicotyledons</taxon>
        <taxon>Gunneridae</taxon>
        <taxon>Pentapetalae</taxon>
        <taxon>rosids</taxon>
        <taxon>fabids</taxon>
        <taxon>Malpighiales</taxon>
        <taxon>Passifloraceae</taxon>
        <taxon>Turnera</taxon>
    </lineage>
</organism>
<dbReference type="PANTHER" id="PTHR31286:SF180">
    <property type="entry name" value="OS10G0362600 PROTEIN"/>
    <property type="match status" value="1"/>
</dbReference>
<evidence type="ECO:0000313" key="2">
    <source>
        <dbReference type="Proteomes" id="UP001141552"/>
    </source>
</evidence>
<dbReference type="Proteomes" id="UP001141552">
    <property type="component" value="Unassembled WGS sequence"/>
</dbReference>
<proteinExistence type="predicted"/>
<reference evidence="1" key="1">
    <citation type="submission" date="2022-02" db="EMBL/GenBank/DDBJ databases">
        <authorList>
            <person name="Henning P.M."/>
            <person name="McCubbin A.G."/>
            <person name="Shore J.S."/>
        </authorList>
    </citation>
    <scope>NUCLEOTIDE SEQUENCE</scope>
    <source>
        <strain evidence="1">F60SS</strain>
        <tissue evidence="1">Leaves</tissue>
    </source>
</reference>
<reference evidence="1" key="2">
    <citation type="journal article" date="2023" name="Plants (Basel)">
        <title>Annotation of the Turnera subulata (Passifloraceae) Draft Genome Reveals the S-Locus Evolved after the Divergence of Turneroideae from Passifloroideae in a Stepwise Manner.</title>
        <authorList>
            <person name="Henning P.M."/>
            <person name="Roalson E.H."/>
            <person name="Mir W."/>
            <person name="McCubbin A.G."/>
            <person name="Shore J.S."/>
        </authorList>
    </citation>
    <scope>NUCLEOTIDE SEQUENCE</scope>
    <source>
        <strain evidence="1">F60SS</strain>
    </source>
</reference>
<keyword evidence="2" id="KW-1185">Reference proteome</keyword>
<accession>A0A9Q0JGW6</accession>
<dbReference type="AlphaFoldDB" id="A0A9Q0JGW6"/>
<dbReference type="OrthoDB" id="1751344at2759"/>
<comment type="caution">
    <text evidence="1">The sequence shown here is derived from an EMBL/GenBank/DDBJ whole genome shotgun (WGS) entry which is preliminary data.</text>
</comment>
<dbReference type="EMBL" id="JAKUCV010002826">
    <property type="protein sequence ID" value="KAJ4841288.1"/>
    <property type="molecule type" value="Genomic_DNA"/>
</dbReference>
<dbReference type="InterPro" id="IPR040256">
    <property type="entry name" value="At4g02000-like"/>
</dbReference>
<evidence type="ECO:0000313" key="1">
    <source>
        <dbReference type="EMBL" id="KAJ4841288.1"/>
    </source>
</evidence>
<gene>
    <name evidence="1" type="ORF">Tsubulata_028604</name>
</gene>
<name>A0A9Q0JGW6_9ROSI</name>
<evidence type="ECO:0008006" key="3">
    <source>
        <dbReference type="Google" id="ProtNLM"/>
    </source>
</evidence>
<sequence length="298" mass="32007">MAPAYLLDVAGQVCEKSSLVMDLGQIKLPNPKIASAKQLKGKTVSSVQSPMVFASSEDDSLAAASADATAVEGTSLSNPSAPLFMDIVPPDKLGNGDPSLPKTAPTPWAKVISNPTPYNPQLTFIQPVFNGDSNMLCIPPELLEIGLWVKLQHVPMELLTKEGLSYLSSVLRKPLHADQDCTKIFKSDSANVCVQVDFSKPLLNELKLDINGETVIIDVHYSWKPSHCDFCKGWDHHELACPVKKSVKIWIPKKTNTSTDICNNSTVETAPSLAAAVTVPPIASPISPHPIAVNSIPP</sequence>
<protein>
    <recommendedName>
        <fullName evidence="3">DUF4283 domain-containing protein</fullName>
    </recommendedName>
</protein>
<dbReference type="PANTHER" id="PTHR31286">
    <property type="entry name" value="GLYCINE-RICH CELL WALL STRUCTURAL PROTEIN 1.8-LIKE"/>
    <property type="match status" value="1"/>
</dbReference>